<reference evidence="1" key="1">
    <citation type="submission" date="2022-12" db="EMBL/GenBank/DDBJ databases">
        <title>Description and comparative metabolic analysis of Aerococcus sp. nov., isolated from the feces of a pig.</title>
        <authorList>
            <person name="Chang Y.-H."/>
        </authorList>
    </citation>
    <scope>NUCLEOTIDE SEQUENCE</scope>
    <source>
        <strain evidence="1">YH-aer222</strain>
    </source>
</reference>
<name>A0A9X3JGB5_9LACT</name>
<gene>
    <name evidence="1" type="ORF">OW157_02085</name>
</gene>
<protein>
    <submittedName>
        <fullName evidence="1">Uncharacterized protein</fullName>
    </submittedName>
</protein>
<dbReference type="Proteomes" id="UP001146670">
    <property type="component" value="Unassembled WGS sequence"/>
</dbReference>
<evidence type="ECO:0000313" key="2">
    <source>
        <dbReference type="Proteomes" id="UP001146670"/>
    </source>
</evidence>
<comment type="caution">
    <text evidence="1">The sequence shown here is derived from an EMBL/GenBank/DDBJ whole genome shotgun (WGS) entry which is preliminary data.</text>
</comment>
<proteinExistence type="predicted"/>
<dbReference type="EMBL" id="JAPRFR010000001">
    <property type="protein sequence ID" value="MCZ0725354.1"/>
    <property type="molecule type" value="Genomic_DNA"/>
</dbReference>
<dbReference type="AlphaFoldDB" id="A0A9X3JGB5"/>
<sequence>MLSYYIQRDIYGEGTALRSASNPNIIQDYKDLGYTDISYSKWNIFNYSPTRAKRVSAEVASAIIATFGGANIGHLITVIDIAESILPPEAEVWASNTTRNILVKASSG</sequence>
<organism evidence="1 2">
    <name type="scientific">Aerococcus kribbianus</name>
    <dbReference type="NCBI Taxonomy" id="2999064"/>
    <lineage>
        <taxon>Bacteria</taxon>
        <taxon>Bacillati</taxon>
        <taxon>Bacillota</taxon>
        <taxon>Bacilli</taxon>
        <taxon>Lactobacillales</taxon>
        <taxon>Aerococcaceae</taxon>
        <taxon>Aerococcus</taxon>
    </lineage>
</organism>
<keyword evidence="2" id="KW-1185">Reference proteome</keyword>
<dbReference type="RefSeq" id="WP_268751675.1">
    <property type="nucleotide sequence ID" value="NZ_JAPRFQ010000001.1"/>
</dbReference>
<evidence type="ECO:0000313" key="1">
    <source>
        <dbReference type="EMBL" id="MCZ0725354.1"/>
    </source>
</evidence>
<accession>A0A9X3JGB5</accession>